<dbReference type="RefSeq" id="WP_139229807.1">
    <property type="nucleotide sequence ID" value="NZ_FOYO01000001.1"/>
</dbReference>
<dbReference type="Proteomes" id="UP000199658">
    <property type="component" value="Unassembled WGS sequence"/>
</dbReference>
<dbReference type="STRING" id="670154.SAMN04488002_1789"/>
<sequence>MAYWYFRLRGISDAGRDLVNVAFLELDDLPSQETRIAMVRELQNAAHVSLHDAEELVILGRWLMTECGGPEPAVSRLSRKLHKLRGTEHLAPLMQVINAIGTSGNAPLSERQISALDDIKCAFKV</sequence>
<name>A0A1I6GPA1_9RHOB</name>
<dbReference type="AlphaFoldDB" id="A0A1I6GPA1"/>
<protein>
    <recommendedName>
        <fullName evidence="3">Tellurite resistance protein TerB</fullName>
    </recommendedName>
</protein>
<proteinExistence type="predicted"/>
<reference evidence="2" key="1">
    <citation type="submission" date="2016-10" db="EMBL/GenBank/DDBJ databases">
        <authorList>
            <person name="Varghese N."/>
            <person name="Submissions S."/>
        </authorList>
    </citation>
    <scope>NUCLEOTIDE SEQUENCE [LARGE SCALE GENOMIC DNA]</scope>
    <source>
        <strain evidence="2">DSM 26921</strain>
    </source>
</reference>
<dbReference type="OrthoDB" id="8478875at2"/>
<keyword evidence="2" id="KW-1185">Reference proteome</keyword>
<organism evidence="1 2">
    <name type="scientific">Litoreibacter janthinus</name>
    <dbReference type="NCBI Taxonomy" id="670154"/>
    <lineage>
        <taxon>Bacteria</taxon>
        <taxon>Pseudomonadati</taxon>
        <taxon>Pseudomonadota</taxon>
        <taxon>Alphaproteobacteria</taxon>
        <taxon>Rhodobacterales</taxon>
        <taxon>Roseobacteraceae</taxon>
        <taxon>Litoreibacter</taxon>
    </lineage>
</organism>
<gene>
    <name evidence="1" type="ORF">SAMN04488002_1789</name>
</gene>
<evidence type="ECO:0000313" key="1">
    <source>
        <dbReference type="EMBL" id="SFR43988.1"/>
    </source>
</evidence>
<evidence type="ECO:0000313" key="2">
    <source>
        <dbReference type="Proteomes" id="UP000199658"/>
    </source>
</evidence>
<dbReference type="EMBL" id="FOYO01000001">
    <property type="protein sequence ID" value="SFR43988.1"/>
    <property type="molecule type" value="Genomic_DNA"/>
</dbReference>
<accession>A0A1I6GPA1</accession>
<evidence type="ECO:0008006" key="3">
    <source>
        <dbReference type="Google" id="ProtNLM"/>
    </source>
</evidence>